<dbReference type="RefSeq" id="WP_166281970.1">
    <property type="nucleotide sequence ID" value="NZ_JAANNP010000006.1"/>
</dbReference>
<reference evidence="2 3" key="1">
    <citation type="submission" date="2020-03" db="EMBL/GenBank/DDBJ databases">
        <title>Two novel Motilibacter sp.</title>
        <authorList>
            <person name="Liu S."/>
        </authorList>
    </citation>
    <scope>NUCLEOTIDE SEQUENCE [LARGE SCALE GENOMIC DNA]</scope>
    <source>
        <strain evidence="2 3">E257</strain>
    </source>
</reference>
<dbReference type="Proteomes" id="UP000800981">
    <property type="component" value="Unassembled WGS sequence"/>
</dbReference>
<sequence>MTVPDVEQDEPDKDGNTAAPIIPAPTITAGAVVPPAAVASAGEADAPTEDPVEEGRRAGEQDPGGTDGPVGGFRAPSS</sequence>
<gene>
    <name evidence="2" type="ORF">G9H71_11710</name>
</gene>
<protein>
    <submittedName>
        <fullName evidence="2">Uncharacterized protein</fullName>
    </submittedName>
</protein>
<feature type="compositionally biased region" description="Low complexity" evidence="1">
    <location>
        <begin position="17"/>
        <end position="45"/>
    </location>
</feature>
<name>A0ABX0GXM1_9ACTN</name>
<feature type="region of interest" description="Disordered" evidence="1">
    <location>
        <begin position="1"/>
        <end position="78"/>
    </location>
</feature>
<comment type="caution">
    <text evidence="2">The sequence shown here is derived from an EMBL/GenBank/DDBJ whole genome shotgun (WGS) entry which is preliminary data.</text>
</comment>
<evidence type="ECO:0000313" key="2">
    <source>
        <dbReference type="EMBL" id="NHC14445.1"/>
    </source>
</evidence>
<feature type="compositionally biased region" description="Acidic residues" evidence="1">
    <location>
        <begin position="1"/>
        <end position="12"/>
    </location>
</feature>
<dbReference type="EMBL" id="JAANNP010000006">
    <property type="protein sequence ID" value="NHC14445.1"/>
    <property type="molecule type" value="Genomic_DNA"/>
</dbReference>
<evidence type="ECO:0000313" key="3">
    <source>
        <dbReference type="Proteomes" id="UP000800981"/>
    </source>
</evidence>
<proteinExistence type="predicted"/>
<evidence type="ECO:0000256" key="1">
    <source>
        <dbReference type="SAM" id="MobiDB-lite"/>
    </source>
</evidence>
<organism evidence="2 3">
    <name type="scientific">Motilibacter deserti</name>
    <dbReference type="NCBI Taxonomy" id="2714956"/>
    <lineage>
        <taxon>Bacteria</taxon>
        <taxon>Bacillati</taxon>
        <taxon>Actinomycetota</taxon>
        <taxon>Actinomycetes</taxon>
        <taxon>Motilibacterales</taxon>
        <taxon>Motilibacteraceae</taxon>
        <taxon>Motilibacter</taxon>
    </lineage>
</organism>
<accession>A0ABX0GXM1</accession>
<keyword evidence="3" id="KW-1185">Reference proteome</keyword>